<evidence type="ECO:0000313" key="2">
    <source>
        <dbReference type="EMBL" id="TKI05774.1"/>
    </source>
</evidence>
<organism evidence="2 3">
    <name type="scientific">Martelella alba</name>
    <dbReference type="NCBI Taxonomy" id="2590451"/>
    <lineage>
        <taxon>Bacteria</taxon>
        <taxon>Pseudomonadati</taxon>
        <taxon>Pseudomonadota</taxon>
        <taxon>Alphaproteobacteria</taxon>
        <taxon>Hyphomicrobiales</taxon>
        <taxon>Aurantimonadaceae</taxon>
        <taxon>Martelella</taxon>
    </lineage>
</organism>
<name>A0ABY2SJV7_9HYPH</name>
<gene>
    <name evidence="2" type="ORF">FCN80_12605</name>
</gene>
<dbReference type="Pfam" id="PF00534">
    <property type="entry name" value="Glycos_transf_1"/>
    <property type="match status" value="1"/>
</dbReference>
<protein>
    <submittedName>
        <fullName evidence="2">Glycosyltransferase family 4 protein</fullName>
    </submittedName>
</protein>
<dbReference type="EMBL" id="SZPQ01000017">
    <property type="protein sequence ID" value="TKI05774.1"/>
    <property type="molecule type" value="Genomic_DNA"/>
</dbReference>
<sequence>MTKMRKLKDLKIAVLFPSSIMGGHELMALTHIDRLYKKGVDINIFIPKDNAQMINYCIGKNRKYQLHNICHKRFDIIHTFFNIGRLIKTRSYLKKLGIEYDEIVIVQGDIELGSIFLRAAEHLNMNVVSYIPYAHSFKKMKSHLSLLKDILSRKIYRICMRYITISTCFKDDLKCLNSSSEIKVMRNIIPNVPLSEIRGKGYCFLEDYKKVNILFPGRISFRQKGHDIFIEALKCIERREKVINVFFVGDGPDKNKLIKMCSNLPSFINIKFCGWINDLWVEGYKMDLVIIASRYEGVPLVMLEALRRNIPIIASSRDGMKDYLSESRTYMYKYEKDAAKELSKKINAFLYSSCK</sequence>
<dbReference type="InterPro" id="IPR001296">
    <property type="entry name" value="Glyco_trans_1"/>
</dbReference>
<dbReference type="Gene3D" id="3.40.50.2000">
    <property type="entry name" value="Glycogen Phosphorylase B"/>
    <property type="match status" value="2"/>
</dbReference>
<comment type="caution">
    <text evidence="2">The sequence shown here is derived from an EMBL/GenBank/DDBJ whole genome shotgun (WGS) entry which is preliminary data.</text>
</comment>
<reference evidence="2 3" key="1">
    <citation type="submission" date="2019-04" db="EMBL/GenBank/DDBJ databases">
        <authorList>
            <person name="Li M."/>
            <person name="Gao C."/>
        </authorList>
    </citation>
    <scope>NUCLEOTIDE SEQUENCE [LARGE SCALE GENOMIC DNA]</scope>
    <source>
        <strain evidence="2 3">BGMRC 2031</strain>
    </source>
</reference>
<evidence type="ECO:0000259" key="1">
    <source>
        <dbReference type="Pfam" id="PF00534"/>
    </source>
</evidence>
<dbReference type="Proteomes" id="UP000305202">
    <property type="component" value="Unassembled WGS sequence"/>
</dbReference>
<accession>A0ABY2SJV7</accession>
<dbReference type="CDD" id="cd03801">
    <property type="entry name" value="GT4_PimA-like"/>
    <property type="match status" value="1"/>
</dbReference>
<dbReference type="SUPFAM" id="SSF53756">
    <property type="entry name" value="UDP-Glycosyltransferase/glycogen phosphorylase"/>
    <property type="match status" value="1"/>
</dbReference>
<dbReference type="RefSeq" id="WP_136990511.1">
    <property type="nucleotide sequence ID" value="NZ_SZPQ01000017.1"/>
</dbReference>
<evidence type="ECO:0000313" key="3">
    <source>
        <dbReference type="Proteomes" id="UP000305202"/>
    </source>
</evidence>
<keyword evidence="3" id="KW-1185">Reference proteome</keyword>
<proteinExistence type="predicted"/>
<feature type="domain" description="Glycosyl transferase family 1" evidence="1">
    <location>
        <begin position="209"/>
        <end position="350"/>
    </location>
</feature>
<dbReference type="PANTHER" id="PTHR12526">
    <property type="entry name" value="GLYCOSYLTRANSFERASE"/>
    <property type="match status" value="1"/>
</dbReference>